<organism evidence="1 2">
    <name type="scientific">Coemansia helicoidea</name>
    <dbReference type="NCBI Taxonomy" id="1286919"/>
    <lineage>
        <taxon>Eukaryota</taxon>
        <taxon>Fungi</taxon>
        <taxon>Fungi incertae sedis</taxon>
        <taxon>Zoopagomycota</taxon>
        <taxon>Kickxellomycotina</taxon>
        <taxon>Kickxellomycetes</taxon>
        <taxon>Kickxellales</taxon>
        <taxon>Kickxellaceae</taxon>
        <taxon>Coemansia</taxon>
    </lineage>
</organism>
<evidence type="ECO:0000313" key="1">
    <source>
        <dbReference type="EMBL" id="KAJ2804894.1"/>
    </source>
</evidence>
<dbReference type="EMBL" id="JANBUN010000303">
    <property type="protein sequence ID" value="KAJ2804894.1"/>
    <property type="molecule type" value="Genomic_DNA"/>
</dbReference>
<proteinExistence type="predicted"/>
<sequence>MDQAVYSVLDIVRRCNGVGDLDQLVAAEGLYRFVVDGVLVGAASSSDVQQLRKVSDSQANPPFAVDDEQRQLTFAGWCDDREKRSAAVAAVLGQLRAAGAWASLAKWRSELYMVYGGGGGGGAGGDGVAFALERAASYNFGVRTFGVHINGTTRLESGETRMWVARRSLQKQTWPGYLDQIVAGGIGNGAGVRASVAKECGEEGGIPPELAARAICAGTIQYFTRSELGLQPETQFVFDLELPRDFVPFPNDGEVDSFHLWTIDEVMDNIRRNRFKPNCAACVVDFMIRHGHLTPENEPDYLEILDNLHVKLPFPAPRFAASRDA</sequence>
<comment type="caution">
    <text evidence="1">The sequence shown here is derived from an EMBL/GenBank/DDBJ whole genome shotgun (WGS) entry which is preliminary data.</text>
</comment>
<dbReference type="Proteomes" id="UP001140087">
    <property type="component" value="Unassembled WGS sequence"/>
</dbReference>
<keyword evidence="2" id="KW-1185">Reference proteome</keyword>
<gene>
    <name evidence="1" type="ORF">H4R21_001462</name>
</gene>
<evidence type="ECO:0000313" key="2">
    <source>
        <dbReference type="Proteomes" id="UP001140087"/>
    </source>
</evidence>
<reference evidence="1" key="1">
    <citation type="submission" date="2022-07" db="EMBL/GenBank/DDBJ databases">
        <title>Phylogenomic reconstructions and comparative analyses of Kickxellomycotina fungi.</title>
        <authorList>
            <person name="Reynolds N.K."/>
            <person name="Stajich J.E."/>
            <person name="Barry K."/>
            <person name="Grigoriev I.V."/>
            <person name="Crous P."/>
            <person name="Smith M.E."/>
        </authorList>
    </citation>
    <scope>NUCLEOTIDE SEQUENCE</scope>
    <source>
        <strain evidence="1">BCRC 34780</strain>
    </source>
</reference>
<protein>
    <submittedName>
        <fullName evidence="1">Uncharacterized protein</fullName>
    </submittedName>
</protein>
<accession>A0ACC1LCE7</accession>
<name>A0ACC1LCE7_9FUNG</name>